<evidence type="ECO:0000313" key="1">
    <source>
        <dbReference type="EMBL" id="KFX40908.1"/>
    </source>
</evidence>
<sequence length="179" mass="20209">MCCFSWLSALFGHSRWHSPDAPSQPLSRELQDRTFTSTYHGYQTLQSMPQLPAVKRDSTSSVEAPASIFQAPSLSSEYPEITAQALESMPQVPAATVKRDRIGSVEVPASTSSTPSLSSDHPKITVRSIKYPEGKLQSAEIAYSIDQHRSWHWLPYERLVEKWGEDDIRKFNPRFRDGL</sequence>
<gene>
    <name evidence="1" type="ORF">GQ26_0840040</name>
</gene>
<dbReference type="EMBL" id="JPOX01000084">
    <property type="protein sequence ID" value="KFX40908.1"/>
    <property type="molecule type" value="Genomic_DNA"/>
</dbReference>
<proteinExistence type="predicted"/>
<protein>
    <submittedName>
        <fullName evidence="1">Uncharacterized protein</fullName>
    </submittedName>
</protein>
<comment type="caution">
    <text evidence="1">The sequence shown here is derived from an EMBL/GenBank/DDBJ whole genome shotgun (WGS) entry which is preliminary data.</text>
</comment>
<organism evidence="1">
    <name type="scientific">Talaromyces marneffei PM1</name>
    <dbReference type="NCBI Taxonomy" id="1077442"/>
    <lineage>
        <taxon>Eukaryota</taxon>
        <taxon>Fungi</taxon>
        <taxon>Dikarya</taxon>
        <taxon>Ascomycota</taxon>
        <taxon>Pezizomycotina</taxon>
        <taxon>Eurotiomycetes</taxon>
        <taxon>Eurotiomycetidae</taxon>
        <taxon>Eurotiales</taxon>
        <taxon>Trichocomaceae</taxon>
        <taxon>Talaromyces</taxon>
        <taxon>Talaromyces sect. Talaromyces</taxon>
    </lineage>
</organism>
<name>A0A093X6R3_TALMA</name>
<accession>A0A093X6R3</accession>
<reference evidence="1" key="2">
    <citation type="journal article" date="2014" name="PLoS Genet.">
        <title>Signature gene expression reveals novel clues to the molecular mechanisms of dimorphic transition in Penicillium marneffei.</title>
        <authorList>
            <person name="Yang E."/>
            <person name="Wang G."/>
            <person name="Cai J."/>
            <person name="Woo P.C."/>
            <person name="Lau S.K."/>
            <person name="Yuen K.-Y."/>
            <person name="Chow W.-N."/>
            <person name="Lin X."/>
        </authorList>
    </citation>
    <scope>NUCLEOTIDE SEQUENCE</scope>
    <source>
        <strain evidence="1">PM1</strain>
    </source>
</reference>
<reference key="1">
    <citation type="journal article" date="2014" name="PLoS Genet.">
        <title>Signature Gene Expression Reveals Novel Clues to the Molecular Mechanisms of Dimorphic Transition in Penicillium marneffei.</title>
        <authorList>
            <person name="Yang E."/>
            <person name="Wang G."/>
            <person name="Cai J."/>
            <person name="Woo P.C."/>
            <person name="Lau S.K."/>
            <person name="Yuen K.-Y."/>
            <person name="Chow W.-N."/>
            <person name="Lin X."/>
        </authorList>
    </citation>
    <scope>NUCLEOTIDE SEQUENCE [LARGE SCALE GENOMIC DNA]</scope>
    <source>
        <strain>PM1</strain>
    </source>
</reference>
<dbReference type="AlphaFoldDB" id="A0A093X6R3"/>
<dbReference type="HOGENOM" id="CLU_1504429_0_0_1"/>